<dbReference type="PANTHER" id="PTHR40129:SF2">
    <property type="entry name" value="KETOPANTOATE REDUCTASE N-TERMINAL DOMAIN-CONTAINING PROTEIN"/>
    <property type="match status" value="1"/>
</dbReference>
<dbReference type="SUPFAM" id="SSF51735">
    <property type="entry name" value="NAD(P)-binding Rossmann-fold domains"/>
    <property type="match status" value="1"/>
</dbReference>
<sequence length="503" mass="55426">MSLFDCLPSLTALLGELPSSSSSSHLAFPTEVDLLCLGSGWTGSFVLPHAAEAGLRCISTTRAGGNGTIPWTFDPESDDAEAYKILPDAKTVLIIFPFYDEKAVERLIRGYLTSRVEKQAQQTVDEKPRLRSIEDLDTKFILLGSTGVYDNGPTFTEETATDSSHKKKKKHHHDHKPKPRPSPWTDNSSEVMPLPRALAENELLSYSCPSNKIRSKPIGTTVLLLCGLWGHGRSVRNYMSRLPDNKDAYRGLASVHLIHGRDVARGIVAAHGGIEKAVDKRWILTNGRIYDIWDLAAQFGTAGEAGRDHAPQGPAPRIVRELLSEPGSPARALPRSAEVMFEMSGGKSKALDGRQFWDTFGLEPEVGAKVYTQRYFECISLDSALALYAVPQKFPLVAGSFALSNCHLSEIITASRGAMATHERSSVQAQWREDRGKLREEVVDTWWPIVTSSSPELEPKELIEAPRSLLGRLPEELECEAECEAEAEPEVRSRLAEVGEEAK</sequence>
<keyword evidence="3" id="KW-1185">Reference proteome</keyword>
<dbReference type="PANTHER" id="PTHR40129">
    <property type="entry name" value="KETOPANTOATE REDUCTASE N-TERMINAL DOMAIN-CONTAINING PROTEIN"/>
    <property type="match status" value="1"/>
</dbReference>
<dbReference type="AlphaFoldDB" id="A0A316UEV2"/>
<dbReference type="STRING" id="1684307.A0A316UEV2"/>
<organism evidence="2 3">
    <name type="scientific">Pseudomicrostroma glucosiphilum</name>
    <dbReference type="NCBI Taxonomy" id="1684307"/>
    <lineage>
        <taxon>Eukaryota</taxon>
        <taxon>Fungi</taxon>
        <taxon>Dikarya</taxon>
        <taxon>Basidiomycota</taxon>
        <taxon>Ustilaginomycotina</taxon>
        <taxon>Exobasidiomycetes</taxon>
        <taxon>Microstromatales</taxon>
        <taxon>Microstromatales incertae sedis</taxon>
        <taxon>Pseudomicrostroma</taxon>
    </lineage>
</organism>
<evidence type="ECO:0000256" key="1">
    <source>
        <dbReference type="SAM" id="MobiDB-lite"/>
    </source>
</evidence>
<accession>A0A316UEV2</accession>
<dbReference type="EMBL" id="KZ819321">
    <property type="protein sequence ID" value="PWN23776.1"/>
    <property type="molecule type" value="Genomic_DNA"/>
</dbReference>
<gene>
    <name evidence="2" type="ORF">BCV69DRAFT_291770</name>
</gene>
<dbReference type="RefSeq" id="XP_025350936.1">
    <property type="nucleotide sequence ID" value="XM_025493766.1"/>
</dbReference>
<evidence type="ECO:0000313" key="3">
    <source>
        <dbReference type="Proteomes" id="UP000245942"/>
    </source>
</evidence>
<proteinExistence type="predicted"/>
<name>A0A316UEV2_9BASI</name>
<feature type="compositionally biased region" description="Basic residues" evidence="1">
    <location>
        <begin position="165"/>
        <end position="179"/>
    </location>
</feature>
<evidence type="ECO:0000313" key="2">
    <source>
        <dbReference type="EMBL" id="PWN23776.1"/>
    </source>
</evidence>
<feature type="compositionally biased region" description="Basic and acidic residues" evidence="1">
    <location>
        <begin position="489"/>
        <end position="503"/>
    </location>
</feature>
<dbReference type="InterPro" id="IPR036291">
    <property type="entry name" value="NAD(P)-bd_dom_sf"/>
</dbReference>
<feature type="region of interest" description="Disordered" evidence="1">
    <location>
        <begin position="152"/>
        <end position="190"/>
    </location>
</feature>
<dbReference type="Gene3D" id="3.40.50.720">
    <property type="entry name" value="NAD(P)-binding Rossmann-like Domain"/>
    <property type="match status" value="1"/>
</dbReference>
<dbReference type="Proteomes" id="UP000245942">
    <property type="component" value="Unassembled WGS sequence"/>
</dbReference>
<dbReference type="GeneID" id="37015500"/>
<dbReference type="OrthoDB" id="674948at2759"/>
<feature type="region of interest" description="Disordered" evidence="1">
    <location>
        <begin position="481"/>
        <end position="503"/>
    </location>
</feature>
<reference evidence="2 3" key="1">
    <citation type="journal article" date="2018" name="Mol. Biol. Evol.">
        <title>Broad Genomic Sampling Reveals a Smut Pathogenic Ancestry of the Fungal Clade Ustilaginomycotina.</title>
        <authorList>
            <person name="Kijpornyongpan T."/>
            <person name="Mondo S.J."/>
            <person name="Barry K."/>
            <person name="Sandor L."/>
            <person name="Lee J."/>
            <person name="Lipzen A."/>
            <person name="Pangilinan J."/>
            <person name="LaButti K."/>
            <person name="Hainaut M."/>
            <person name="Henrissat B."/>
            <person name="Grigoriev I.V."/>
            <person name="Spatafora J.W."/>
            <person name="Aime M.C."/>
        </authorList>
    </citation>
    <scope>NUCLEOTIDE SEQUENCE [LARGE SCALE GENOMIC DNA]</scope>
    <source>
        <strain evidence="2 3">MCA 4718</strain>
    </source>
</reference>
<protein>
    <submittedName>
        <fullName evidence="2">Uncharacterized protein</fullName>
    </submittedName>
</protein>